<organism evidence="1 2">
    <name type="scientific">Motilibacter rhizosphaerae</name>
    <dbReference type="NCBI Taxonomy" id="598652"/>
    <lineage>
        <taxon>Bacteria</taxon>
        <taxon>Bacillati</taxon>
        <taxon>Actinomycetota</taxon>
        <taxon>Actinomycetes</taxon>
        <taxon>Motilibacterales</taxon>
        <taxon>Motilibacteraceae</taxon>
        <taxon>Motilibacter</taxon>
    </lineage>
</organism>
<evidence type="ECO:0000313" key="1">
    <source>
        <dbReference type="EMBL" id="RZS91271.1"/>
    </source>
</evidence>
<accession>A0A4Q7NVJ6</accession>
<proteinExistence type="predicted"/>
<dbReference type="RefSeq" id="WP_130491358.1">
    <property type="nucleotide sequence ID" value="NZ_SGXD01000001.1"/>
</dbReference>
<dbReference type="EMBL" id="SGXD01000001">
    <property type="protein sequence ID" value="RZS91271.1"/>
    <property type="molecule type" value="Genomic_DNA"/>
</dbReference>
<gene>
    <name evidence="1" type="ORF">EV189_0508</name>
</gene>
<dbReference type="AlphaFoldDB" id="A0A4Q7NVJ6"/>
<sequence length="417" mass="41864">MTTTCGCTEQQGLSRRGFLRGALAGAAALAGGSLLQLGDAQVALAEPGYAGDALVVVSLRGGFDGLSAVVPAGDPAYAAARPDIAVPASRLLQLDGMFGLHPALAPLLPLWQAGTFGAVHAVGQASPTRSHFSAMEELERAAPTSSLRTGWIDRMVGAGGSTSTFAGVQLGSGTATQALSGPVPTLALGRLSSVDLPGSWDADERARWRTALTALHATGPAAVTVPAREAVAAVATAVGLPAAAPATAYPEGAFGDALKDVARLVKGGVGVRVAAVDLGDWDMHEGLGTTEWGRMQRQLGVLARGLAAFAADLGDALATTSVVTLSEFGRRVEQNGSGGLDHGHGNAVLLLGGGVVGGRVHGTWPGLSASALVDGDLAGTTDYRQLLAELLEVRCGVPTGSVFPGLGAGRLGIARAR</sequence>
<dbReference type="PANTHER" id="PTHR43737:SF1">
    <property type="entry name" value="DUF1501 DOMAIN-CONTAINING PROTEIN"/>
    <property type="match status" value="1"/>
</dbReference>
<keyword evidence="2" id="KW-1185">Reference proteome</keyword>
<dbReference type="OrthoDB" id="9779968at2"/>
<dbReference type="InterPro" id="IPR010869">
    <property type="entry name" value="DUF1501"/>
</dbReference>
<evidence type="ECO:0000313" key="2">
    <source>
        <dbReference type="Proteomes" id="UP000293638"/>
    </source>
</evidence>
<dbReference type="InterPro" id="IPR006311">
    <property type="entry name" value="TAT_signal"/>
</dbReference>
<dbReference type="Proteomes" id="UP000293638">
    <property type="component" value="Unassembled WGS sequence"/>
</dbReference>
<name>A0A4Q7NVJ6_9ACTN</name>
<dbReference type="InterPro" id="IPR019546">
    <property type="entry name" value="TAT_signal_bac_arc"/>
</dbReference>
<comment type="caution">
    <text evidence="1">The sequence shown here is derived from an EMBL/GenBank/DDBJ whole genome shotgun (WGS) entry which is preliminary data.</text>
</comment>
<dbReference type="NCBIfam" id="TIGR01409">
    <property type="entry name" value="TAT_signal_seq"/>
    <property type="match status" value="1"/>
</dbReference>
<dbReference type="Pfam" id="PF07394">
    <property type="entry name" value="DUF1501"/>
    <property type="match status" value="1"/>
</dbReference>
<dbReference type="PANTHER" id="PTHR43737">
    <property type="entry name" value="BLL7424 PROTEIN"/>
    <property type="match status" value="1"/>
</dbReference>
<reference evidence="1 2" key="1">
    <citation type="submission" date="2019-02" db="EMBL/GenBank/DDBJ databases">
        <title>Genomic Encyclopedia of Type Strains, Phase IV (KMG-IV): sequencing the most valuable type-strain genomes for metagenomic binning, comparative biology and taxonomic classification.</title>
        <authorList>
            <person name="Goeker M."/>
        </authorList>
    </citation>
    <scope>NUCLEOTIDE SEQUENCE [LARGE SCALE GENOMIC DNA]</scope>
    <source>
        <strain evidence="1 2">DSM 45622</strain>
    </source>
</reference>
<dbReference type="PROSITE" id="PS51318">
    <property type="entry name" value="TAT"/>
    <property type="match status" value="1"/>
</dbReference>
<protein>
    <submittedName>
        <fullName evidence="1">Secreted protein</fullName>
    </submittedName>
</protein>